<sequence>MTSSAPPVIALLIIAGSAAAALLRLVWLHGGARPSERHVTYALVCAVIAALLREGAVQHALADAGLLSVGFTRQLGTTFIVATFAPLIVLAQSWSERWSEQASESYRRMRRAVWCAAGVSMVLMLLLGAHARALGQYIDRTEGWQTVAYFAFFSGWCGATGLLVLAASVRELRAGQLRPSHKLTYLLILIVGGWTLEEAVSIFASSVCAATGTGAAFVDFRFHANENNFVYMVGLGSLAAGVRVGTEIARRLGIDSASRTIRQLTPMWRDLVTTCAEIPRPSQPDPDVDPRRRLHRMTVEIRDALLVLGRFAEPIPADVPADVAEAVQIARALHRKAEGARPGSYLRLHASAPGRDIVDETRTLRRIARHWGPAQTYLCAQLDGAR</sequence>
<dbReference type="EMBL" id="JADLRE010000030">
    <property type="protein sequence ID" value="MBF6229136.1"/>
    <property type="molecule type" value="Genomic_DNA"/>
</dbReference>
<keyword evidence="1" id="KW-1133">Transmembrane helix</keyword>
<feature type="transmembrane region" description="Helical" evidence="1">
    <location>
        <begin position="39"/>
        <end position="61"/>
    </location>
</feature>
<evidence type="ECO:0000313" key="4">
    <source>
        <dbReference type="Proteomes" id="UP000807309"/>
    </source>
</evidence>
<feature type="transmembrane region" description="Helical" evidence="1">
    <location>
        <begin position="179"/>
        <end position="196"/>
    </location>
</feature>
<dbReference type="Proteomes" id="UP000807309">
    <property type="component" value="Unassembled WGS sequence"/>
</dbReference>
<name>A0ABS0CGS6_9NOCA</name>
<dbReference type="InterPro" id="IPR046675">
    <property type="entry name" value="DUF6545"/>
</dbReference>
<feature type="transmembrane region" description="Helical" evidence="1">
    <location>
        <begin position="6"/>
        <end position="27"/>
    </location>
</feature>
<feature type="transmembrane region" description="Helical" evidence="1">
    <location>
        <begin position="73"/>
        <end position="91"/>
    </location>
</feature>
<feature type="transmembrane region" description="Helical" evidence="1">
    <location>
        <begin position="147"/>
        <end position="167"/>
    </location>
</feature>
<evidence type="ECO:0000259" key="2">
    <source>
        <dbReference type="Pfam" id="PF20182"/>
    </source>
</evidence>
<keyword evidence="1" id="KW-0812">Transmembrane</keyword>
<feature type="transmembrane region" description="Helical" evidence="1">
    <location>
        <begin position="112"/>
        <end position="135"/>
    </location>
</feature>
<evidence type="ECO:0000313" key="3">
    <source>
        <dbReference type="EMBL" id="MBF6229136.1"/>
    </source>
</evidence>
<organism evidence="3 4">
    <name type="scientific">Nocardia abscessus</name>
    <dbReference type="NCBI Taxonomy" id="120957"/>
    <lineage>
        <taxon>Bacteria</taxon>
        <taxon>Bacillati</taxon>
        <taxon>Actinomycetota</taxon>
        <taxon>Actinomycetes</taxon>
        <taxon>Mycobacteriales</taxon>
        <taxon>Nocardiaceae</taxon>
        <taxon>Nocardia</taxon>
    </lineage>
</organism>
<dbReference type="InterPro" id="IPR050039">
    <property type="entry name" value="MAB_1171c-like"/>
</dbReference>
<evidence type="ECO:0000256" key="1">
    <source>
        <dbReference type="SAM" id="Phobius"/>
    </source>
</evidence>
<reference evidence="3 4" key="1">
    <citation type="submission" date="2020-10" db="EMBL/GenBank/DDBJ databases">
        <title>Identification of Nocardia species via Next-generation sequencing and recognition of intraspecies genetic diversity.</title>
        <authorList>
            <person name="Li P."/>
            <person name="Li P."/>
            <person name="Lu B."/>
        </authorList>
    </citation>
    <scope>NUCLEOTIDE SEQUENCE [LARGE SCALE GENOMIC DNA]</scope>
    <source>
        <strain evidence="3 4">N-11</strain>
    </source>
</reference>
<dbReference type="NCBIfam" id="NF042915">
    <property type="entry name" value="MAB_1171c_fam"/>
    <property type="match status" value="1"/>
</dbReference>
<proteinExistence type="predicted"/>
<comment type="caution">
    <text evidence="3">The sequence shown here is derived from an EMBL/GenBank/DDBJ whole genome shotgun (WGS) entry which is preliminary data.</text>
</comment>
<keyword evidence="1" id="KW-0472">Membrane</keyword>
<protein>
    <recommendedName>
        <fullName evidence="2">DUF6545 domain-containing protein</fullName>
    </recommendedName>
</protein>
<dbReference type="Pfam" id="PF20182">
    <property type="entry name" value="DUF6545"/>
    <property type="match status" value="1"/>
</dbReference>
<feature type="domain" description="DUF6545" evidence="2">
    <location>
        <begin position="257"/>
        <end position="371"/>
    </location>
</feature>
<dbReference type="RefSeq" id="WP_195035993.1">
    <property type="nucleotide sequence ID" value="NZ_JADLRE010000030.1"/>
</dbReference>
<gene>
    <name evidence="3" type="ORF">IU470_29095</name>
</gene>
<accession>A0ABS0CGS6</accession>
<keyword evidence="4" id="KW-1185">Reference proteome</keyword>